<keyword evidence="1" id="KW-0812">Transmembrane</keyword>
<organism evidence="4 5">
    <name type="scientific">[Clostridium] citroniae WAL-19142</name>
    <dbReference type="NCBI Taxonomy" id="742734"/>
    <lineage>
        <taxon>Bacteria</taxon>
        <taxon>Bacillati</taxon>
        <taxon>Bacillota</taxon>
        <taxon>Clostridia</taxon>
        <taxon>Lachnospirales</taxon>
        <taxon>Lachnospiraceae</taxon>
        <taxon>Enterocloster</taxon>
    </lineage>
</organism>
<dbReference type="PATRIC" id="fig|742734.4.peg.2758"/>
<name>A0A0J9C421_9FIRM</name>
<dbReference type="InterPro" id="IPR032250">
    <property type="entry name" value="DUF4825"/>
</dbReference>
<dbReference type="OrthoDB" id="6194834at2"/>
<reference evidence="4 5" key="1">
    <citation type="submission" date="2011-04" db="EMBL/GenBank/DDBJ databases">
        <title>The Genome Sequence of Clostridium citroniae WAL-19142.</title>
        <authorList>
            <consortium name="The Broad Institute Genome Sequencing Platform"/>
            <person name="Earl A."/>
            <person name="Ward D."/>
            <person name="Feldgarden M."/>
            <person name="Gevers D."/>
            <person name="Warren Y.A."/>
            <person name="Tyrrell K.L."/>
            <person name="Citron D.M."/>
            <person name="Goldstein E.J."/>
            <person name="Daigneault M."/>
            <person name="Allen-Vercoe E."/>
            <person name="Young S.K."/>
            <person name="Zeng Q."/>
            <person name="Gargeya S."/>
            <person name="Fitzgerald M."/>
            <person name="Haas B."/>
            <person name="Abouelleil A."/>
            <person name="Alvarado L."/>
            <person name="Arachchi H.M."/>
            <person name="Berlin A."/>
            <person name="Brown A."/>
            <person name="Chapman S.B."/>
            <person name="Chen Z."/>
            <person name="Dunbar C."/>
            <person name="Freedman E."/>
            <person name="Gearin G."/>
            <person name="Gellesch M."/>
            <person name="Goldberg J."/>
            <person name="Griggs A."/>
            <person name="Gujja S."/>
            <person name="Heilman E.R."/>
            <person name="Heiman D."/>
            <person name="Howarth C."/>
            <person name="Larson L."/>
            <person name="Lui A."/>
            <person name="MacDonald P.J."/>
            <person name="Mehta T."/>
            <person name="Montmayeur A."/>
            <person name="Murphy C."/>
            <person name="Neiman D."/>
            <person name="Pearson M."/>
            <person name="Priest M."/>
            <person name="Roberts A."/>
            <person name="Saif S."/>
            <person name="Shea T."/>
            <person name="Shenoy N."/>
            <person name="Sisk P."/>
            <person name="Stolte C."/>
            <person name="Sykes S."/>
            <person name="White J."/>
            <person name="Yandava C."/>
            <person name="Wortman J."/>
            <person name="Nusbaum C."/>
            <person name="Birren B."/>
        </authorList>
    </citation>
    <scope>NUCLEOTIDE SEQUENCE [LARGE SCALE GENOMIC DNA]</scope>
    <source>
        <strain evidence="4 5">WAL-19142</strain>
    </source>
</reference>
<dbReference type="Pfam" id="PF13490">
    <property type="entry name" value="zf-HC2"/>
    <property type="match status" value="1"/>
</dbReference>
<keyword evidence="1" id="KW-0472">Membrane</keyword>
<gene>
    <name evidence="4" type="ORF">HMPREF9470_02573</name>
</gene>
<comment type="caution">
    <text evidence="4">The sequence shown here is derived from an EMBL/GenBank/DDBJ whole genome shotgun (WGS) entry which is preliminary data.</text>
</comment>
<evidence type="ECO:0000259" key="2">
    <source>
        <dbReference type="Pfam" id="PF13490"/>
    </source>
</evidence>
<proteinExistence type="predicted"/>
<evidence type="ECO:0000313" key="5">
    <source>
        <dbReference type="Proteomes" id="UP000037392"/>
    </source>
</evidence>
<dbReference type="GeneID" id="93164228"/>
<dbReference type="AlphaFoldDB" id="A0A0J9C421"/>
<dbReference type="InterPro" id="IPR027383">
    <property type="entry name" value="Znf_put"/>
</dbReference>
<evidence type="ECO:0000256" key="1">
    <source>
        <dbReference type="SAM" id="Phobius"/>
    </source>
</evidence>
<dbReference type="Proteomes" id="UP000037392">
    <property type="component" value="Unassembled WGS sequence"/>
</dbReference>
<feature type="domain" description="DUF4825" evidence="3">
    <location>
        <begin position="197"/>
        <end position="279"/>
    </location>
</feature>
<dbReference type="RefSeq" id="WP_048929985.1">
    <property type="nucleotide sequence ID" value="NZ_KQ235878.1"/>
</dbReference>
<sequence length="328" mass="36113">MNHKIPCEVIRDLLPLYADGLTSEASGQEIREHLEQCGECREMYQRMKKDVEGEGRSAKEEGQIDYLKKVRRRNVRSVLAGAAAVFLLTVSVLFVKLFIIGLPADSYMITYTNVNHDRVQVGGVFYNSASVYSRYKVVSGADGKDRLVIYACLASPWNRSGSFNLDLKLPQPGRQMDINGITVKGDGTVVSRLANDLYAARNPYVGNMSANGKLAGLLGIGKELGSFKNELQTTKEPYGWTMKFEDSTSNSAVMEEKMRAYSCVLIALTGNLGQVDWTYAVELESGPAKRCGTITEKECSRYAGAPVKSFGDSPEKVQELLDLMGIGE</sequence>
<keyword evidence="1" id="KW-1133">Transmembrane helix</keyword>
<protein>
    <recommendedName>
        <fullName evidence="6">Zinc-finger domain-containing protein</fullName>
    </recommendedName>
</protein>
<feature type="transmembrane region" description="Helical" evidence="1">
    <location>
        <begin position="78"/>
        <end position="102"/>
    </location>
</feature>
<evidence type="ECO:0000259" key="3">
    <source>
        <dbReference type="Pfam" id="PF16107"/>
    </source>
</evidence>
<evidence type="ECO:0000313" key="4">
    <source>
        <dbReference type="EMBL" id="KMW19833.1"/>
    </source>
</evidence>
<feature type="domain" description="Putative zinc-finger" evidence="2">
    <location>
        <begin position="7"/>
        <end position="41"/>
    </location>
</feature>
<dbReference type="EMBL" id="ADLK01000020">
    <property type="protein sequence ID" value="KMW19833.1"/>
    <property type="molecule type" value="Genomic_DNA"/>
</dbReference>
<dbReference type="Pfam" id="PF16107">
    <property type="entry name" value="DUF4825"/>
    <property type="match status" value="1"/>
</dbReference>
<accession>A0A0J9C421</accession>
<evidence type="ECO:0008006" key="6">
    <source>
        <dbReference type="Google" id="ProtNLM"/>
    </source>
</evidence>